<dbReference type="OrthoDB" id="9983560at2759"/>
<feature type="domain" description="FAD-binding PCMH-type" evidence="7">
    <location>
        <begin position="121"/>
        <end position="299"/>
    </location>
</feature>
<dbReference type="InterPro" id="IPR050416">
    <property type="entry name" value="FAD-linked_Oxidoreductase"/>
</dbReference>
<evidence type="ECO:0000256" key="6">
    <source>
        <dbReference type="SAM" id="SignalP"/>
    </source>
</evidence>
<dbReference type="GO" id="GO:0071949">
    <property type="term" value="F:FAD binding"/>
    <property type="evidence" value="ECO:0007669"/>
    <property type="project" value="InterPro"/>
</dbReference>
<evidence type="ECO:0000313" key="8">
    <source>
        <dbReference type="EMBL" id="OJI85464.1"/>
    </source>
</evidence>
<evidence type="ECO:0000313" key="9">
    <source>
        <dbReference type="Proteomes" id="UP000184304"/>
    </source>
</evidence>
<dbReference type="Gene3D" id="3.30.465.10">
    <property type="match status" value="2"/>
</dbReference>
<feature type="chain" id="PRO_5012001774" description="FAD-binding PCMH-type domain-containing protein" evidence="6">
    <location>
        <begin position="23"/>
        <end position="580"/>
    </location>
</feature>
<dbReference type="PROSITE" id="PS51387">
    <property type="entry name" value="FAD_PCMH"/>
    <property type="match status" value="1"/>
</dbReference>
<dbReference type="InterPro" id="IPR016166">
    <property type="entry name" value="FAD-bd_PCMH"/>
</dbReference>
<gene>
    <name evidence="8" type="ORF">ASPTUDRAFT_117542</name>
</gene>
<dbReference type="Pfam" id="PF01565">
    <property type="entry name" value="FAD_binding_4"/>
    <property type="match status" value="1"/>
</dbReference>
<dbReference type="PANTHER" id="PTHR42973:SF39">
    <property type="entry name" value="FAD-BINDING PCMH-TYPE DOMAIN-CONTAINING PROTEIN"/>
    <property type="match status" value="1"/>
</dbReference>
<reference evidence="9" key="1">
    <citation type="journal article" date="2017" name="Genome Biol.">
        <title>Comparative genomics reveals high biological diversity and specific adaptations in the industrially and medically important fungal genus Aspergillus.</title>
        <authorList>
            <person name="de Vries R.P."/>
            <person name="Riley R."/>
            <person name="Wiebenga A."/>
            <person name="Aguilar-Osorio G."/>
            <person name="Amillis S."/>
            <person name="Uchima C.A."/>
            <person name="Anderluh G."/>
            <person name="Asadollahi M."/>
            <person name="Askin M."/>
            <person name="Barry K."/>
            <person name="Battaglia E."/>
            <person name="Bayram O."/>
            <person name="Benocci T."/>
            <person name="Braus-Stromeyer S.A."/>
            <person name="Caldana C."/>
            <person name="Canovas D."/>
            <person name="Cerqueira G.C."/>
            <person name="Chen F."/>
            <person name="Chen W."/>
            <person name="Choi C."/>
            <person name="Clum A."/>
            <person name="Dos Santos R.A."/>
            <person name="Damasio A.R."/>
            <person name="Diallinas G."/>
            <person name="Emri T."/>
            <person name="Fekete E."/>
            <person name="Flipphi M."/>
            <person name="Freyberg S."/>
            <person name="Gallo A."/>
            <person name="Gournas C."/>
            <person name="Habgood R."/>
            <person name="Hainaut M."/>
            <person name="Harispe M.L."/>
            <person name="Henrissat B."/>
            <person name="Hilden K.S."/>
            <person name="Hope R."/>
            <person name="Hossain A."/>
            <person name="Karabika E."/>
            <person name="Karaffa L."/>
            <person name="Karanyi Z."/>
            <person name="Krasevec N."/>
            <person name="Kuo A."/>
            <person name="Kusch H."/>
            <person name="LaButti K."/>
            <person name="Lagendijk E.L."/>
            <person name="Lapidus A."/>
            <person name="Levasseur A."/>
            <person name="Lindquist E."/>
            <person name="Lipzen A."/>
            <person name="Logrieco A.F."/>
            <person name="MacCabe A."/>
            <person name="Maekelae M.R."/>
            <person name="Malavazi I."/>
            <person name="Melin P."/>
            <person name="Meyer V."/>
            <person name="Mielnichuk N."/>
            <person name="Miskei M."/>
            <person name="Molnar A.P."/>
            <person name="Mule G."/>
            <person name="Ngan C.Y."/>
            <person name="Orejas M."/>
            <person name="Orosz E."/>
            <person name="Ouedraogo J.P."/>
            <person name="Overkamp K.M."/>
            <person name="Park H.-S."/>
            <person name="Perrone G."/>
            <person name="Piumi F."/>
            <person name="Punt P.J."/>
            <person name="Ram A.F."/>
            <person name="Ramon A."/>
            <person name="Rauscher S."/>
            <person name="Record E."/>
            <person name="Riano-Pachon D.M."/>
            <person name="Robert V."/>
            <person name="Roehrig J."/>
            <person name="Ruller R."/>
            <person name="Salamov A."/>
            <person name="Salih N.S."/>
            <person name="Samson R.A."/>
            <person name="Sandor E."/>
            <person name="Sanguinetti M."/>
            <person name="Schuetze T."/>
            <person name="Sepcic K."/>
            <person name="Shelest E."/>
            <person name="Sherlock G."/>
            <person name="Sophianopoulou V."/>
            <person name="Squina F.M."/>
            <person name="Sun H."/>
            <person name="Susca A."/>
            <person name="Todd R.B."/>
            <person name="Tsang A."/>
            <person name="Unkles S.E."/>
            <person name="van de Wiele N."/>
            <person name="van Rossen-Uffink D."/>
            <person name="Oliveira J.V."/>
            <person name="Vesth T.C."/>
            <person name="Visser J."/>
            <person name="Yu J.-H."/>
            <person name="Zhou M."/>
            <person name="Andersen M.R."/>
            <person name="Archer D.B."/>
            <person name="Baker S.E."/>
            <person name="Benoit I."/>
            <person name="Brakhage A.A."/>
            <person name="Braus G.H."/>
            <person name="Fischer R."/>
            <person name="Frisvad J.C."/>
            <person name="Goldman G.H."/>
            <person name="Houbraken J."/>
            <person name="Oakley B."/>
            <person name="Pocsi I."/>
            <person name="Scazzocchio C."/>
            <person name="Seiboth B."/>
            <person name="vanKuyk P.A."/>
            <person name="Wortman J."/>
            <person name="Dyer P.S."/>
            <person name="Grigoriev I.V."/>
        </authorList>
    </citation>
    <scope>NUCLEOTIDE SEQUENCE [LARGE SCALE GENOMIC DNA]</scope>
    <source>
        <strain evidence="9">CBS 134.48</strain>
    </source>
</reference>
<comment type="similarity">
    <text evidence="2">Belongs to the oxygen-dependent FAD-linked oxidoreductase family.</text>
</comment>
<dbReference type="VEuPathDB" id="FungiDB:ASPTUDRAFT_117542"/>
<dbReference type="OMA" id="AITWIEL"/>
<evidence type="ECO:0000256" key="5">
    <source>
        <dbReference type="ARBA" id="ARBA00023002"/>
    </source>
</evidence>
<dbReference type="InterPro" id="IPR016169">
    <property type="entry name" value="FAD-bd_PCMH_sub2"/>
</dbReference>
<dbReference type="SUPFAM" id="SSF56176">
    <property type="entry name" value="FAD-binding/transporter-associated domain-like"/>
    <property type="match status" value="1"/>
</dbReference>
<proteinExistence type="inferred from homology"/>
<evidence type="ECO:0000256" key="1">
    <source>
        <dbReference type="ARBA" id="ARBA00001974"/>
    </source>
</evidence>
<keyword evidence="6" id="KW-0732">Signal</keyword>
<dbReference type="Pfam" id="PF08031">
    <property type="entry name" value="BBE"/>
    <property type="match status" value="1"/>
</dbReference>
<evidence type="ECO:0000256" key="3">
    <source>
        <dbReference type="ARBA" id="ARBA00022630"/>
    </source>
</evidence>
<accession>A0A1L9N8P8</accession>
<keyword evidence="5" id="KW-0560">Oxidoreductase</keyword>
<dbReference type="InterPro" id="IPR006094">
    <property type="entry name" value="Oxid_FAD_bind_N"/>
</dbReference>
<sequence>MVRSLHWLATSAGLALLPFSQAIPALVQGSSTCRYLPGDSEWPSAADWHQLNTTVGGRLSATVPLGAPCHEPHYDAAQCAYLAAEWIYPELHANSSSSFSNPYFQNQSCDPFTSKTSPCLLGNYPDYTIDVRGAADAAAGVTFAREHNIRLVIKNTGHDLLGRSSGKGSLGLWTHHMKNISILDYHHPRYTGKAMKMGAGVQGFDAYAAAHKAGLRVVGGTCSTVGLAGGYTQGGGHSMLSTLYGLSADQVLEWEVVLADGRHVVATPTDYPDLYWALSGGGGGTYAVVLSMTVKAHADGIVTGASVTVTQTNSSDAFWEAVTAFHTAMPAWIAKGAATAYVIMDGSLYLMPATFPGYNASEVNGFMQPFVAQLQRLAVNYTISVNSFDNYYTFFDTFFGPLPDGSYTNAQVQGGRLIPREVLMSADSNRALTAALREISSNRAFRIIGVGTDVSRGGDVPNAVFPGWRKAITWIELTADWDFTQSYATNVANETLITNHYDPLLTQVTGLANNSGAYLNEGDFRQKDFQTQFFGGNYASLKQVKRRYDPEGVFYGTALVGSDDWEVASDGRLCRSSESN</sequence>
<dbReference type="InterPro" id="IPR036318">
    <property type="entry name" value="FAD-bd_PCMH-like_sf"/>
</dbReference>
<comment type="cofactor">
    <cofactor evidence="1">
        <name>FAD</name>
        <dbReference type="ChEBI" id="CHEBI:57692"/>
    </cofactor>
</comment>
<dbReference type="EMBL" id="KV878198">
    <property type="protein sequence ID" value="OJI85464.1"/>
    <property type="molecule type" value="Genomic_DNA"/>
</dbReference>
<keyword evidence="4" id="KW-0274">FAD</keyword>
<organism evidence="8 9">
    <name type="scientific">Aspergillus tubingensis (strain CBS 134.48)</name>
    <dbReference type="NCBI Taxonomy" id="767770"/>
    <lineage>
        <taxon>Eukaryota</taxon>
        <taxon>Fungi</taxon>
        <taxon>Dikarya</taxon>
        <taxon>Ascomycota</taxon>
        <taxon>Pezizomycotina</taxon>
        <taxon>Eurotiomycetes</taxon>
        <taxon>Eurotiomycetidae</taxon>
        <taxon>Eurotiales</taxon>
        <taxon>Aspergillaceae</taxon>
        <taxon>Aspergillus</taxon>
        <taxon>Aspergillus subgen. Circumdati</taxon>
    </lineage>
</organism>
<feature type="signal peptide" evidence="6">
    <location>
        <begin position="1"/>
        <end position="22"/>
    </location>
</feature>
<evidence type="ECO:0000256" key="4">
    <source>
        <dbReference type="ARBA" id="ARBA00022827"/>
    </source>
</evidence>
<dbReference type="Proteomes" id="UP000184304">
    <property type="component" value="Unassembled WGS sequence"/>
</dbReference>
<dbReference type="AlphaFoldDB" id="A0A1L9N8P8"/>
<protein>
    <recommendedName>
        <fullName evidence="7">FAD-binding PCMH-type domain-containing protein</fullName>
    </recommendedName>
</protein>
<dbReference type="GO" id="GO:0016491">
    <property type="term" value="F:oxidoreductase activity"/>
    <property type="evidence" value="ECO:0007669"/>
    <property type="project" value="UniProtKB-KW"/>
</dbReference>
<dbReference type="PANTHER" id="PTHR42973">
    <property type="entry name" value="BINDING OXIDOREDUCTASE, PUTATIVE (AFU_ORTHOLOGUE AFUA_1G17690)-RELATED"/>
    <property type="match status" value="1"/>
</dbReference>
<evidence type="ECO:0000259" key="7">
    <source>
        <dbReference type="PROSITE" id="PS51387"/>
    </source>
</evidence>
<keyword evidence="9" id="KW-1185">Reference proteome</keyword>
<keyword evidence="3" id="KW-0285">Flavoprotein</keyword>
<dbReference type="STRING" id="767770.A0A1L9N8P8"/>
<name>A0A1L9N8P8_ASPTC</name>
<dbReference type="InterPro" id="IPR012951">
    <property type="entry name" value="BBE"/>
</dbReference>
<evidence type="ECO:0000256" key="2">
    <source>
        <dbReference type="ARBA" id="ARBA00005466"/>
    </source>
</evidence>